<dbReference type="Gene3D" id="1.20.960.10">
    <property type="entry name" value="Mitochondrial outer membrane translocase complex, subunit Tom20 domain"/>
    <property type="match status" value="1"/>
</dbReference>
<dbReference type="Gene3D" id="2.170.270.10">
    <property type="entry name" value="SET domain"/>
    <property type="match status" value="1"/>
</dbReference>
<evidence type="ECO:0000256" key="6">
    <source>
        <dbReference type="ARBA" id="ARBA00022927"/>
    </source>
</evidence>
<comment type="similarity">
    <text evidence="2">Belongs to the Tom20 family.</text>
</comment>
<dbReference type="KEGG" id="hir:HETIRDRAFT_438956"/>
<dbReference type="GO" id="GO:0006886">
    <property type="term" value="P:intracellular protein transport"/>
    <property type="evidence" value="ECO:0007669"/>
    <property type="project" value="InterPro"/>
</dbReference>
<dbReference type="InterPro" id="IPR046341">
    <property type="entry name" value="SET_dom_sf"/>
</dbReference>
<evidence type="ECO:0000256" key="9">
    <source>
        <dbReference type="ARBA" id="ARBA00023136"/>
    </source>
</evidence>
<dbReference type="eggNOG" id="KOG2084">
    <property type="taxonomic scope" value="Eukaryota"/>
</dbReference>
<feature type="compositionally biased region" description="Basic and acidic residues" evidence="10">
    <location>
        <begin position="535"/>
        <end position="549"/>
    </location>
</feature>
<comment type="subcellular location">
    <subcellularLocation>
        <location evidence="1">Mitochondrion outer membrane</location>
        <topology evidence="1">Single-pass membrane protein</topology>
    </subcellularLocation>
</comment>
<dbReference type="AlphaFoldDB" id="W4KG20"/>
<dbReference type="GO" id="GO:0006605">
    <property type="term" value="P:protein targeting"/>
    <property type="evidence" value="ECO:0007669"/>
    <property type="project" value="InterPro"/>
</dbReference>
<keyword evidence="7" id="KW-1133">Transmembrane helix</keyword>
<evidence type="ECO:0000256" key="4">
    <source>
        <dbReference type="ARBA" id="ARBA00022692"/>
    </source>
</evidence>
<accession>W4KG20</accession>
<dbReference type="CDD" id="cd20071">
    <property type="entry name" value="SET_SMYD"/>
    <property type="match status" value="1"/>
</dbReference>
<dbReference type="GeneID" id="20675090"/>
<dbReference type="PANTHER" id="PTHR12430">
    <property type="entry name" value="MITOCHONDRIAL IMPORT RECEPTOR SUBUNIT TOM20"/>
    <property type="match status" value="1"/>
</dbReference>
<feature type="domain" description="SET" evidence="11">
    <location>
        <begin position="209"/>
        <end position="480"/>
    </location>
</feature>
<evidence type="ECO:0000256" key="5">
    <source>
        <dbReference type="ARBA" id="ARBA00022787"/>
    </source>
</evidence>
<keyword evidence="13" id="KW-1185">Reference proteome</keyword>
<evidence type="ECO:0000256" key="7">
    <source>
        <dbReference type="ARBA" id="ARBA00022989"/>
    </source>
</evidence>
<dbReference type="EMBL" id="KI925456">
    <property type="protein sequence ID" value="ETW84016.1"/>
    <property type="molecule type" value="Genomic_DNA"/>
</dbReference>
<dbReference type="SUPFAM" id="SSF82199">
    <property type="entry name" value="SET domain"/>
    <property type="match status" value="1"/>
</dbReference>
<keyword evidence="3" id="KW-0813">Transport</keyword>
<feature type="region of interest" description="Disordered" evidence="10">
    <location>
        <begin position="404"/>
        <end position="427"/>
    </location>
</feature>
<dbReference type="Gene3D" id="1.10.220.160">
    <property type="match status" value="1"/>
</dbReference>
<dbReference type="Pfam" id="PF02064">
    <property type="entry name" value="MAS20"/>
    <property type="match status" value="1"/>
</dbReference>
<dbReference type="PROSITE" id="PS50280">
    <property type="entry name" value="SET"/>
    <property type="match status" value="1"/>
</dbReference>
<name>W4KG20_HETIT</name>
<keyword evidence="5" id="KW-1000">Mitochondrion outer membrane</keyword>
<proteinExistence type="inferred from homology"/>
<reference evidence="12 13" key="1">
    <citation type="journal article" date="2012" name="New Phytol.">
        <title>Insight into trade-off between wood decay and parasitism from the genome of a fungal forest pathogen.</title>
        <authorList>
            <person name="Olson A."/>
            <person name="Aerts A."/>
            <person name="Asiegbu F."/>
            <person name="Belbahri L."/>
            <person name="Bouzid O."/>
            <person name="Broberg A."/>
            <person name="Canback B."/>
            <person name="Coutinho P.M."/>
            <person name="Cullen D."/>
            <person name="Dalman K."/>
            <person name="Deflorio G."/>
            <person name="van Diepen L.T."/>
            <person name="Dunand C."/>
            <person name="Duplessis S."/>
            <person name="Durling M."/>
            <person name="Gonthier P."/>
            <person name="Grimwood J."/>
            <person name="Fossdal C.G."/>
            <person name="Hansson D."/>
            <person name="Henrissat B."/>
            <person name="Hietala A."/>
            <person name="Himmelstrand K."/>
            <person name="Hoffmeister D."/>
            <person name="Hogberg N."/>
            <person name="James T.Y."/>
            <person name="Karlsson M."/>
            <person name="Kohler A."/>
            <person name="Kues U."/>
            <person name="Lee Y.H."/>
            <person name="Lin Y.C."/>
            <person name="Lind M."/>
            <person name="Lindquist E."/>
            <person name="Lombard V."/>
            <person name="Lucas S."/>
            <person name="Lunden K."/>
            <person name="Morin E."/>
            <person name="Murat C."/>
            <person name="Park J."/>
            <person name="Raffaello T."/>
            <person name="Rouze P."/>
            <person name="Salamov A."/>
            <person name="Schmutz J."/>
            <person name="Solheim H."/>
            <person name="Stahlberg J."/>
            <person name="Velez H."/>
            <person name="de Vries R.P."/>
            <person name="Wiebenga A."/>
            <person name="Woodward S."/>
            <person name="Yakovlev I."/>
            <person name="Garbelotto M."/>
            <person name="Martin F."/>
            <person name="Grigoriev I.V."/>
            <person name="Stenlid J."/>
        </authorList>
    </citation>
    <scope>NUCLEOTIDE SEQUENCE [LARGE SCALE GENOMIC DNA]</scope>
    <source>
        <strain evidence="12 13">TC 32-1</strain>
    </source>
</reference>
<feature type="compositionally biased region" description="Basic and acidic residues" evidence="10">
    <location>
        <begin position="404"/>
        <end position="422"/>
    </location>
</feature>
<evidence type="ECO:0000313" key="13">
    <source>
        <dbReference type="Proteomes" id="UP000030671"/>
    </source>
</evidence>
<organism evidence="12 13">
    <name type="scientific">Heterobasidion irregulare (strain TC 32-1)</name>
    <dbReference type="NCBI Taxonomy" id="747525"/>
    <lineage>
        <taxon>Eukaryota</taxon>
        <taxon>Fungi</taxon>
        <taxon>Dikarya</taxon>
        <taxon>Basidiomycota</taxon>
        <taxon>Agaricomycotina</taxon>
        <taxon>Agaricomycetes</taxon>
        <taxon>Russulales</taxon>
        <taxon>Bondarzewiaceae</taxon>
        <taxon>Heterobasidion</taxon>
        <taxon>Heterobasidion annosum species complex</taxon>
    </lineage>
</organism>
<dbReference type="InterPro" id="IPR023392">
    <property type="entry name" value="Tom20_dom_sf"/>
</dbReference>
<dbReference type="GO" id="GO:0030943">
    <property type="term" value="F:mitochondrion targeting sequence binding"/>
    <property type="evidence" value="ECO:0007669"/>
    <property type="project" value="TreeGrafter"/>
</dbReference>
<evidence type="ECO:0000259" key="11">
    <source>
        <dbReference type="PROSITE" id="PS50280"/>
    </source>
</evidence>
<evidence type="ECO:0000256" key="1">
    <source>
        <dbReference type="ARBA" id="ARBA00004572"/>
    </source>
</evidence>
<evidence type="ECO:0000256" key="2">
    <source>
        <dbReference type="ARBA" id="ARBA00005792"/>
    </source>
</evidence>
<dbReference type="InterPro" id="IPR002056">
    <property type="entry name" value="MAS20"/>
</dbReference>
<dbReference type="Pfam" id="PF00856">
    <property type="entry name" value="SET"/>
    <property type="match status" value="1"/>
</dbReference>
<dbReference type="Gene3D" id="6.10.140.2220">
    <property type="match status" value="1"/>
</dbReference>
<dbReference type="eggNOG" id="KOG4056">
    <property type="taxonomic scope" value="Eukaryota"/>
</dbReference>
<dbReference type="Proteomes" id="UP000030671">
    <property type="component" value="Unassembled WGS sequence"/>
</dbReference>
<dbReference type="STRING" id="747525.W4KG20"/>
<evidence type="ECO:0000256" key="8">
    <source>
        <dbReference type="ARBA" id="ARBA00023128"/>
    </source>
</evidence>
<sequence>MNRTSTVLTVAAVSAAGILAYAAYFDYKRRNDAAFRKKLRKEKKKISKTVAQSADLSKPVGGSIEEADIQAVLEKIQKEALPSAPEEKEAFFMNQVNLGEQMCLQGPEYYLPAAMCFYRALRVYPSPVELIVIYEKTMPEPVFKLVVAMTNLDVKNRIAGYYDHFPPKSMHVMTKFVQVPDGNGAIVSKRILVVNKDFRAGDIIYKEQPLVTVLDADLEGKGEYCSHCLRHINKGLAIRPEKDLLESAYCSKECQVNSKVQSHNLLFGSDPSLPPELIQGQTLEVLAERRQSQEAFVGYIKGSEYSSPLLVARFIARQVGDEIAKMVPKEAEASTSNDSEYSLYDHMERLRYLEAEVASDETKLLAKLFQTILPGLEQFITDERHATLKGKMLYNAYGIAYSGGRDDKPDPKVRPEDVEKTRTPYGTQRQIGRGLYPVSAYIAHSCEPTTRPSFSSGTAELHIVANRDLKEGDEVTVAYVDVTQREDEDIAQARRRRRMELARGWRFACSCGRCVREGLGQAAVEDDVSVQGDGSKVEDTVRRAEERDAAGSNSSTDPESHVD</sequence>
<dbReference type="OrthoDB" id="2154253at2759"/>
<evidence type="ECO:0000313" key="12">
    <source>
        <dbReference type="EMBL" id="ETW84016.1"/>
    </source>
</evidence>
<dbReference type="GO" id="GO:0005742">
    <property type="term" value="C:mitochondrial outer membrane translocase complex"/>
    <property type="evidence" value="ECO:0007669"/>
    <property type="project" value="InterPro"/>
</dbReference>
<evidence type="ECO:0000256" key="3">
    <source>
        <dbReference type="ARBA" id="ARBA00022448"/>
    </source>
</evidence>
<protein>
    <submittedName>
        <fullName evidence="12">Translocase of outer mitochondrial membrane complex, subunit TOM20</fullName>
    </submittedName>
</protein>
<dbReference type="GO" id="GO:0016031">
    <property type="term" value="P:tRNA import into mitochondrion"/>
    <property type="evidence" value="ECO:0007669"/>
    <property type="project" value="TreeGrafter"/>
</dbReference>
<dbReference type="RefSeq" id="XP_009543736.1">
    <property type="nucleotide sequence ID" value="XM_009545441.1"/>
</dbReference>
<dbReference type="InterPro" id="IPR001214">
    <property type="entry name" value="SET_dom"/>
</dbReference>
<keyword evidence="8" id="KW-0496">Mitochondrion</keyword>
<dbReference type="HOGENOM" id="CLU_016261_1_0_1"/>
<dbReference type="InParanoid" id="W4KG20"/>
<feature type="region of interest" description="Disordered" evidence="10">
    <location>
        <begin position="527"/>
        <end position="563"/>
    </location>
</feature>
<dbReference type="SUPFAM" id="SSF47157">
    <property type="entry name" value="Mitochondrial import receptor subunit Tom20"/>
    <property type="match status" value="1"/>
</dbReference>
<dbReference type="GO" id="GO:0030150">
    <property type="term" value="P:protein import into mitochondrial matrix"/>
    <property type="evidence" value="ECO:0007669"/>
    <property type="project" value="TreeGrafter"/>
</dbReference>
<dbReference type="PANTHER" id="PTHR12430:SF0">
    <property type="entry name" value="TRANSLOCASE OF OUTER MITOCHONDRIAL MEMBRANE 20"/>
    <property type="match status" value="1"/>
</dbReference>
<dbReference type="PRINTS" id="PR00351">
    <property type="entry name" value="OM20RECEPTOR"/>
</dbReference>
<gene>
    <name evidence="12" type="ORF">HETIRDRAFT_438956</name>
</gene>
<dbReference type="GO" id="GO:0008320">
    <property type="term" value="F:protein transmembrane transporter activity"/>
    <property type="evidence" value="ECO:0007669"/>
    <property type="project" value="TreeGrafter"/>
</dbReference>
<keyword evidence="6" id="KW-0653">Protein transport</keyword>
<keyword evidence="4" id="KW-0812">Transmembrane</keyword>
<keyword evidence="9" id="KW-0472">Membrane</keyword>
<evidence type="ECO:0000256" key="10">
    <source>
        <dbReference type="SAM" id="MobiDB-lite"/>
    </source>
</evidence>